<keyword evidence="1" id="KW-1133">Transmembrane helix</keyword>
<feature type="transmembrane region" description="Helical" evidence="1">
    <location>
        <begin position="639"/>
        <end position="658"/>
    </location>
</feature>
<dbReference type="EMBL" id="LAVV01006882">
    <property type="protein sequence ID" value="KNZ57916.1"/>
    <property type="molecule type" value="Genomic_DNA"/>
</dbReference>
<feature type="transmembrane region" description="Helical" evidence="1">
    <location>
        <begin position="313"/>
        <end position="336"/>
    </location>
</feature>
<accession>A0A0L6VAV5</accession>
<dbReference type="VEuPathDB" id="FungiDB:VP01_203g4"/>
<sequence>MWVYFGSLIFSMFLPDYKRINYHKNLGVIQKYISQSSPINRLMLRALLINCWPHLTLRKPLVWGRMKNEYRVSQTNFFSFTIITQNKPIKTLKHNKFQPCTISRPKRENASHWKYHTNLACTRQLGLRQATQETTAYSRRSLSLPEIPELIFKNQSCPVPPISFILLLFVHFFLKLNILWIFPIKPFSYKEVSLASGRLTELDHQVKKCTKSHFVGMIEKFHHLRICDQNNKKKDNHKKKNSVEMCHYQVVFLLLTVILISKIVKSHVSSFNTYSRKHYWTETLRILQNSPPSQISRSNLSYFFSFLYSFSRISLVFLFWVSFSSFLLISSCNYLSTHIKFSAVVLLFKNQMEYLSLNNYMIMGLFCMRIIIYHFKKNLLNCLQLFGTVTVHQILVESLLKNGWSNNRSFLGFSACQLQAVEQVFFEVYGATFPVLGIGEIIYFVTMSKNHSGQFYGQGQEFRLLTGGCTKSQRWLQDHNKPSKIQPQNIKIGFTILYICKIDSIKNLKASTRARMCLERISRMKGFFHSYIPAEIVEVFSQIWKPLTDPDMDFIFWISRSLQNPHHVTAKKGELVQVGCRIHTHYTKILKMRFSFINFFGDQIGTNLMIIIFFLKSGLNLTMAQFNLDLGQHNPKLTHLPNSMQLFFAYSLNFVIFISL</sequence>
<evidence type="ECO:0000313" key="3">
    <source>
        <dbReference type="Proteomes" id="UP000037035"/>
    </source>
</evidence>
<evidence type="ECO:0000313" key="2">
    <source>
        <dbReference type="EMBL" id="KNZ57916.1"/>
    </source>
</evidence>
<name>A0A0L6VAV5_9BASI</name>
<reference evidence="2 3" key="1">
    <citation type="submission" date="2015-08" db="EMBL/GenBank/DDBJ databases">
        <title>Next Generation Sequencing and Analysis of the Genome of Puccinia sorghi L Schw, the Causal Agent of Maize Common Rust.</title>
        <authorList>
            <person name="Rochi L."/>
            <person name="Burguener G."/>
            <person name="Darino M."/>
            <person name="Turjanski A."/>
            <person name="Kreff E."/>
            <person name="Dieguez M.J."/>
            <person name="Sacco F."/>
        </authorList>
    </citation>
    <scope>NUCLEOTIDE SEQUENCE [LARGE SCALE GENOMIC DNA]</scope>
    <source>
        <strain evidence="2 3">RO10H11247</strain>
    </source>
</reference>
<feature type="transmembrane region" description="Helical" evidence="1">
    <location>
        <begin position="162"/>
        <end position="182"/>
    </location>
</feature>
<protein>
    <submittedName>
        <fullName evidence="2">Uncharacterized protein</fullName>
    </submittedName>
</protein>
<keyword evidence="1" id="KW-0812">Transmembrane</keyword>
<feature type="transmembrane region" description="Helical" evidence="1">
    <location>
        <begin position="246"/>
        <end position="264"/>
    </location>
</feature>
<feature type="transmembrane region" description="Helical" evidence="1">
    <location>
        <begin position="357"/>
        <end position="375"/>
    </location>
</feature>
<keyword evidence="1" id="KW-0472">Membrane</keyword>
<organism evidence="2 3">
    <name type="scientific">Puccinia sorghi</name>
    <dbReference type="NCBI Taxonomy" id="27349"/>
    <lineage>
        <taxon>Eukaryota</taxon>
        <taxon>Fungi</taxon>
        <taxon>Dikarya</taxon>
        <taxon>Basidiomycota</taxon>
        <taxon>Pucciniomycotina</taxon>
        <taxon>Pucciniomycetes</taxon>
        <taxon>Pucciniales</taxon>
        <taxon>Pucciniaceae</taxon>
        <taxon>Puccinia</taxon>
    </lineage>
</organism>
<feature type="transmembrane region" description="Helical" evidence="1">
    <location>
        <begin position="596"/>
        <end position="619"/>
    </location>
</feature>
<evidence type="ECO:0000256" key="1">
    <source>
        <dbReference type="SAM" id="Phobius"/>
    </source>
</evidence>
<dbReference type="AlphaFoldDB" id="A0A0L6VAV5"/>
<proteinExistence type="predicted"/>
<comment type="caution">
    <text evidence="2">The sequence shown here is derived from an EMBL/GenBank/DDBJ whole genome shotgun (WGS) entry which is preliminary data.</text>
</comment>
<feature type="transmembrane region" description="Helical" evidence="1">
    <location>
        <begin position="428"/>
        <end position="446"/>
    </location>
</feature>
<dbReference type="Proteomes" id="UP000037035">
    <property type="component" value="Unassembled WGS sequence"/>
</dbReference>
<gene>
    <name evidence="2" type="ORF">VP01_203g4</name>
</gene>
<keyword evidence="3" id="KW-1185">Reference proteome</keyword>